<evidence type="ECO:0000256" key="4">
    <source>
        <dbReference type="ARBA" id="ARBA00022881"/>
    </source>
</evidence>
<dbReference type="SMART" id="SM00465">
    <property type="entry name" value="GIYc"/>
    <property type="match status" value="1"/>
</dbReference>
<evidence type="ECO:0000256" key="1">
    <source>
        <dbReference type="ARBA" id="ARBA00022490"/>
    </source>
</evidence>
<keyword evidence="4" id="KW-0267">Excision nuclease</keyword>
<evidence type="ECO:0000313" key="10">
    <source>
        <dbReference type="Proteomes" id="UP000231436"/>
    </source>
</evidence>
<dbReference type="InterPro" id="IPR001162">
    <property type="entry name" value="UvrC_RNase_H_dom"/>
</dbReference>
<dbReference type="PANTHER" id="PTHR30562:SF1">
    <property type="entry name" value="UVRABC SYSTEM PROTEIN C"/>
    <property type="match status" value="1"/>
</dbReference>
<gene>
    <name evidence="9" type="ORF">COV05_03275</name>
</gene>
<dbReference type="CDD" id="cd10434">
    <property type="entry name" value="GIY-YIG_UvrC_Cho"/>
    <property type="match status" value="1"/>
</dbReference>
<evidence type="ECO:0000259" key="6">
    <source>
        <dbReference type="PROSITE" id="PS50151"/>
    </source>
</evidence>
<dbReference type="EMBL" id="PFEU01000016">
    <property type="protein sequence ID" value="PJE76674.1"/>
    <property type="molecule type" value="Genomic_DNA"/>
</dbReference>
<keyword evidence="5" id="KW-0234">DNA repair</keyword>
<organism evidence="9 10">
    <name type="scientific">Candidatus Uhrbacteria bacterium CG10_big_fil_rev_8_21_14_0_10_48_16</name>
    <dbReference type="NCBI Taxonomy" id="1975038"/>
    <lineage>
        <taxon>Bacteria</taxon>
        <taxon>Candidatus Uhriibacteriota</taxon>
    </lineage>
</organism>
<evidence type="ECO:0000256" key="5">
    <source>
        <dbReference type="ARBA" id="ARBA00023204"/>
    </source>
</evidence>
<feature type="domain" description="UVR" evidence="6">
    <location>
        <begin position="219"/>
        <end position="254"/>
    </location>
</feature>
<dbReference type="PANTHER" id="PTHR30562">
    <property type="entry name" value="UVRC/OXIDOREDUCTASE"/>
    <property type="match status" value="1"/>
</dbReference>
<evidence type="ECO:0008006" key="11">
    <source>
        <dbReference type="Google" id="ProtNLM"/>
    </source>
</evidence>
<evidence type="ECO:0000259" key="8">
    <source>
        <dbReference type="PROSITE" id="PS50165"/>
    </source>
</evidence>
<dbReference type="SUPFAM" id="SSF46600">
    <property type="entry name" value="C-terminal UvrC-binding domain of UvrB"/>
    <property type="match status" value="1"/>
</dbReference>
<dbReference type="InterPro" id="IPR050066">
    <property type="entry name" value="UvrABC_protein_C"/>
</dbReference>
<dbReference type="PROSITE" id="PS50165">
    <property type="entry name" value="UVRC"/>
    <property type="match status" value="1"/>
</dbReference>
<dbReference type="GO" id="GO:0009380">
    <property type="term" value="C:excinuclease repair complex"/>
    <property type="evidence" value="ECO:0007669"/>
    <property type="project" value="TreeGrafter"/>
</dbReference>
<name>A0A2M8LGV9_9BACT</name>
<keyword evidence="2" id="KW-0227">DNA damage</keyword>
<dbReference type="InterPro" id="IPR001943">
    <property type="entry name" value="UVR_dom"/>
</dbReference>
<proteinExistence type="predicted"/>
<keyword evidence="3" id="KW-0228">DNA excision</keyword>
<dbReference type="InterPro" id="IPR000305">
    <property type="entry name" value="GIY-YIG_endonuc"/>
</dbReference>
<accession>A0A2M8LGV9</accession>
<dbReference type="AlphaFoldDB" id="A0A2M8LGV9"/>
<protein>
    <recommendedName>
        <fullName evidence="11">Excinuclease ABC subunit C</fullName>
    </recommendedName>
</protein>
<evidence type="ECO:0000259" key="7">
    <source>
        <dbReference type="PROSITE" id="PS50164"/>
    </source>
</evidence>
<dbReference type="GO" id="GO:0006289">
    <property type="term" value="P:nucleotide-excision repair"/>
    <property type="evidence" value="ECO:0007669"/>
    <property type="project" value="InterPro"/>
</dbReference>
<dbReference type="InterPro" id="IPR035901">
    <property type="entry name" value="GIY-YIG_endonuc_sf"/>
</dbReference>
<dbReference type="InterPro" id="IPR036876">
    <property type="entry name" value="UVR_dom_sf"/>
</dbReference>
<dbReference type="Pfam" id="PF01541">
    <property type="entry name" value="GIY-YIG"/>
    <property type="match status" value="1"/>
</dbReference>
<dbReference type="GO" id="GO:0009381">
    <property type="term" value="F:excinuclease ABC activity"/>
    <property type="evidence" value="ECO:0007669"/>
    <property type="project" value="InterPro"/>
</dbReference>
<dbReference type="Proteomes" id="UP000231436">
    <property type="component" value="Unassembled WGS sequence"/>
</dbReference>
<dbReference type="Pfam" id="PF02151">
    <property type="entry name" value="UVR"/>
    <property type="match status" value="1"/>
</dbReference>
<dbReference type="PROSITE" id="PS50164">
    <property type="entry name" value="GIY_YIG"/>
    <property type="match status" value="1"/>
</dbReference>
<comment type="caution">
    <text evidence="9">The sequence shown here is derived from an EMBL/GenBank/DDBJ whole genome shotgun (WGS) entry which is preliminary data.</text>
</comment>
<evidence type="ECO:0000256" key="3">
    <source>
        <dbReference type="ARBA" id="ARBA00022769"/>
    </source>
</evidence>
<dbReference type="SUPFAM" id="SSF82771">
    <property type="entry name" value="GIY-YIG endonuclease"/>
    <property type="match status" value="1"/>
</dbReference>
<keyword evidence="1" id="KW-0963">Cytoplasm</keyword>
<dbReference type="Gene3D" id="3.30.420.340">
    <property type="entry name" value="UvrC, RNAse H endonuclease domain"/>
    <property type="match status" value="1"/>
</dbReference>
<dbReference type="InterPro" id="IPR038476">
    <property type="entry name" value="UvrC_RNase_H_dom_sf"/>
</dbReference>
<feature type="domain" description="UvrC family homology region profile" evidence="8">
    <location>
        <begin position="207"/>
        <end position="371"/>
    </location>
</feature>
<dbReference type="FunFam" id="3.40.1440.10:FF:000001">
    <property type="entry name" value="UvrABC system protein C"/>
    <property type="match status" value="1"/>
</dbReference>
<sequence length="442" mass="50706">MIPSKIKITQKVLPDAPGVYLYYDSLGELLYVGKATSLKRRVGSYFAKAHERRIEEMVLQIARIDYIQTPTVIEALVLEANKIKALRPKYNILQRDDKTFLYLVVTNETFPRPLLMRGRELQHMGVNPFQTTLTGVAKKKFLRVFGPYTSSRSLKMALDLIRHVIPWSDCEPPVVTGRTRGCFNSQIGKCPGVCSGKITASAYKRYIRQLIYFFEGKKLRIERELEREMKQSAKELRFEDATILRRRLGALQHIQDVALLSREDHDLPFSQEEVGDKIHLEGRIEAYDISNISGTSAVGSMVVFEDGVPAKDKYRKFKIKTVDGPNDVAMMDEVIRRRLKRAEQYPKAWPLPEVMVIDGGKPQVNRVQAILDEFGVSVPIVGLAKGFDRKQDRMVLDRNNDELVRISTRGKELFQKARDEAHRFAVSYHRTVRAQKLIPKKK</sequence>
<reference evidence="10" key="1">
    <citation type="submission" date="2017-09" db="EMBL/GenBank/DDBJ databases">
        <title>Depth-based differentiation of microbial function through sediment-hosted aquifers and enrichment of novel symbionts in the deep terrestrial subsurface.</title>
        <authorList>
            <person name="Probst A.J."/>
            <person name="Ladd B."/>
            <person name="Jarett J.K."/>
            <person name="Geller-Mcgrath D.E."/>
            <person name="Sieber C.M.K."/>
            <person name="Emerson J.B."/>
            <person name="Anantharaman K."/>
            <person name="Thomas B.C."/>
            <person name="Malmstrom R."/>
            <person name="Stieglmeier M."/>
            <person name="Klingl A."/>
            <person name="Woyke T."/>
            <person name="Ryan C.M."/>
            <person name="Banfield J.F."/>
        </authorList>
    </citation>
    <scope>NUCLEOTIDE SEQUENCE [LARGE SCALE GENOMIC DNA]</scope>
</reference>
<feature type="domain" description="GIY-YIG" evidence="7">
    <location>
        <begin position="15"/>
        <end position="92"/>
    </location>
</feature>
<dbReference type="PROSITE" id="PS50151">
    <property type="entry name" value="UVR"/>
    <property type="match status" value="1"/>
</dbReference>
<evidence type="ECO:0000256" key="2">
    <source>
        <dbReference type="ARBA" id="ARBA00022763"/>
    </source>
</evidence>
<dbReference type="Gene3D" id="3.40.1440.10">
    <property type="entry name" value="GIY-YIG endonuclease"/>
    <property type="match status" value="1"/>
</dbReference>
<dbReference type="Pfam" id="PF08459">
    <property type="entry name" value="UvrC_RNaseH_dom"/>
    <property type="match status" value="1"/>
</dbReference>
<evidence type="ECO:0000313" key="9">
    <source>
        <dbReference type="EMBL" id="PJE76674.1"/>
    </source>
</evidence>
<dbReference type="InterPro" id="IPR047296">
    <property type="entry name" value="GIY-YIG_UvrC_Cho"/>
</dbReference>